<accession>A0A5B6VCF3</accession>
<dbReference type="AlphaFoldDB" id="A0A5B6VCF3"/>
<organism evidence="1 2">
    <name type="scientific">Gossypium australe</name>
    <dbReference type="NCBI Taxonomy" id="47621"/>
    <lineage>
        <taxon>Eukaryota</taxon>
        <taxon>Viridiplantae</taxon>
        <taxon>Streptophyta</taxon>
        <taxon>Embryophyta</taxon>
        <taxon>Tracheophyta</taxon>
        <taxon>Spermatophyta</taxon>
        <taxon>Magnoliopsida</taxon>
        <taxon>eudicotyledons</taxon>
        <taxon>Gunneridae</taxon>
        <taxon>Pentapetalae</taxon>
        <taxon>rosids</taxon>
        <taxon>malvids</taxon>
        <taxon>Malvales</taxon>
        <taxon>Malvaceae</taxon>
        <taxon>Malvoideae</taxon>
        <taxon>Gossypium</taxon>
    </lineage>
</organism>
<evidence type="ECO:0000313" key="1">
    <source>
        <dbReference type="EMBL" id="KAA3466839.1"/>
    </source>
</evidence>
<reference evidence="2" key="1">
    <citation type="journal article" date="2019" name="Plant Biotechnol. J.">
        <title>Genome sequencing of the Australian wild diploid species Gossypium australe highlights disease resistance and delayed gland morphogenesis.</title>
        <authorList>
            <person name="Cai Y."/>
            <person name="Cai X."/>
            <person name="Wang Q."/>
            <person name="Wang P."/>
            <person name="Zhang Y."/>
            <person name="Cai C."/>
            <person name="Xu Y."/>
            <person name="Wang K."/>
            <person name="Zhou Z."/>
            <person name="Wang C."/>
            <person name="Geng S."/>
            <person name="Li B."/>
            <person name="Dong Q."/>
            <person name="Hou Y."/>
            <person name="Wang H."/>
            <person name="Ai P."/>
            <person name="Liu Z."/>
            <person name="Yi F."/>
            <person name="Sun M."/>
            <person name="An G."/>
            <person name="Cheng J."/>
            <person name="Zhang Y."/>
            <person name="Shi Q."/>
            <person name="Xie Y."/>
            <person name="Shi X."/>
            <person name="Chang Y."/>
            <person name="Huang F."/>
            <person name="Chen Y."/>
            <person name="Hong S."/>
            <person name="Mi L."/>
            <person name="Sun Q."/>
            <person name="Zhang L."/>
            <person name="Zhou B."/>
            <person name="Peng R."/>
            <person name="Zhang X."/>
            <person name="Liu F."/>
        </authorList>
    </citation>
    <scope>NUCLEOTIDE SEQUENCE [LARGE SCALE GENOMIC DNA]</scope>
    <source>
        <strain evidence="2">cv. PA1801</strain>
    </source>
</reference>
<dbReference type="EMBL" id="SMMG02000007">
    <property type="protein sequence ID" value="KAA3466839.1"/>
    <property type="molecule type" value="Genomic_DNA"/>
</dbReference>
<name>A0A5B6VCF3_9ROSI</name>
<protein>
    <submittedName>
        <fullName evidence="1">Uncharacterized protein</fullName>
    </submittedName>
</protein>
<proteinExistence type="predicted"/>
<comment type="caution">
    <text evidence="1">The sequence shown here is derived from an EMBL/GenBank/DDBJ whole genome shotgun (WGS) entry which is preliminary data.</text>
</comment>
<sequence length="77" mass="8690">MGNDKSRHEFWYGTLGSCFISWFRYLSNIGVKCCGTGDIIVRTEAIAPDITSDCDMLEITFELDVTIMNSSNVVWTN</sequence>
<dbReference type="Proteomes" id="UP000325315">
    <property type="component" value="Unassembled WGS sequence"/>
</dbReference>
<keyword evidence="2" id="KW-1185">Reference proteome</keyword>
<gene>
    <name evidence="1" type="ORF">EPI10_001903</name>
</gene>
<evidence type="ECO:0000313" key="2">
    <source>
        <dbReference type="Proteomes" id="UP000325315"/>
    </source>
</evidence>